<organism evidence="5 6">
    <name type="scientific">Streptomyces roseirectus</name>
    <dbReference type="NCBI Taxonomy" id="2768066"/>
    <lineage>
        <taxon>Bacteria</taxon>
        <taxon>Bacillati</taxon>
        <taxon>Actinomycetota</taxon>
        <taxon>Actinomycetes</taxon>
        <taxon>Kitasatosporales</taxon>
        <taxon>Streptomycetaceae</taxon>
        <taxon>Streptomyces</taxon>
    </lineage>
</organism>
<feature type="repeat" description="WD" evidence="3">
    <location>
        <begin position="1158"/>
        <end position="1192"/>
    </location>
</feature>
<name>A0A7H0IB97_9ACTN</name>
<proteinExistence type="predicted"/>
<dbReference type="InterPro" id="IPR015943">
    <property type="entry name" value="WD40/YVTN_repeat-like_dom_sf"/>
</dbReference>
<dbReference type="InterPro" id="IPR049052">
    <property type="entry name" value="nSTAND1"/>
</dbReference>
<sequence>MTDRQGEVALTLTAWASGDGTLLQAGRDIVVHHYGDGTTAHDDSLSAVDECPYPGLKAFDRESARWFFGRRRLVAELGRTLARCLDEGTPAAVVAPSGAGKSSLLRAGLLPALASGRMLPGAQYWPHLLLRPTEDPVGQLAEACARLATGGPGAADTEDADADEAAVALGVEGARAPGTAPDPRLAARAATFREALDHGPATFRELLRTTLELPPGSRLVIVVDQLEDLFTQCDDEDARARFVDALAALTPLALVVHGLRADRYGDCAPYPHLRAALRNDVIVGAMTEDEVREAIEGPVTRVRGLTIDPQLADVIVRDLRAGARRRPDAYPPGRLPFLSQALHSTWQQRTGDRMTVAAYRAAGGIDMAVHNAAQSVYERLTDPQKQVARTLFTGLVRVDERGETTIRRRTRRELLLEPRDPAEVPFVVEEFTRARLLTQDGTRRGEETVEITHEALLRSWKTLDEWIAPRKEGTLVRQEVWEAAARWSDSGRRDKDALLRGARLELARSWTAVADPADVTPLAADFLRASGTHQRRGRGLRRGAVAVVSVLALTASALAVYALDRGREAVEQRDEAIFNRVTAEADRLRATDSALAAQLDLTAYGMRPTDALRTRLLTASGAVLPQTLPDRFGLVHSVAFGPGGRLLTAASTPADTLGRLRAWHVPRTAAPTPAGPPTRAGTKTGGIQPVVHDARNKLVIWGSSDGLLRVLDASDPARPQPLSAPVRVSAGTVGSLALSADGRTLAVGLTTSGFGKPGTPAQLMGDVQLWSLADPRRPRRLSTPLSVRGQGVNSVALTPDGKVLVVGGGTAQGATGAALLKLWDVTDPARPKPLPDPARGHGLVVNQVAVSPDGRTLATASSDYRVLLWDLTRPARLPQVNQLMLRAAVNTVAFSPDGQLLATGDTSGGVHLWNVRAPARARLISPALRGHSGLVSALAFGPDSRTVVSGGADGLVRVWRLPPALLIGDEVLALAASPDGRRIAVATGNRVTLWDVSVPDRFVRLGELPPLAGAVNTLAFRPGRQPVLATGEFTGEVRLWDVSSPARPVALAPPLAGPGHPVSAVAFSADGDTLAVAYLEIRNRYAGGLRAWNTANPARPTALGGDLGGLTLPVRALAAGPTGGKVYSGDMIGLLRAWRTGRGTVPVMTGYAIAPQVVFAVALSRDGRLLSTAGGDSRIHLWDVSGSGAPREAGGALTAGAMLHSVDFSPDGTLLASGDAGGEIRLWNTTDPAHTGLYGDPVTGHVGTVSGLRFLPNSALVSTGGDGTVRLWQTDMGRARALVCAASRTAMTKEAWREHVSADLPYAPPCE</sequence>
<dbReference type="CDD" id="cd00200">
    <property type="entry name" value="WD40"/>
    <property type="match status" value="1"/>
</dbReference>
<dbReference type="PANTHER" id="PTHR22847">
    <property type="entry name" value="WD40 REPEAT PROTEIN"/>
    <property type="match status" value="1"/>
</dbReference>
<evidence type="ECO:0000256" key="3">
    <source>
        <dbReference type="PROSITE-ProRule" id="PRU00221"/>
    </source>
</evidence>
<keyword evidence="2" id="KW-0677">Repeat</keyword>
<dbReference type="Proteomes" id="UP000516052">
    <property type="component" value="Chromosome"/>
</dbReference>
<protein>
    <recommendedName>
        <fullName evidence="4">Novel STAND NTPase 1 domain-containing protein</fullName>
    </recommendedName>
</protein>
<reference evidence="5 6" key="1">
    <citation type="submission" date="2020-08" db="EMBL/GenBank/DDBJ databases">
        <title>A novel species.</title>
        <authorList>
            <person name="Gao J."/>
        </authorList>
    </citation>
    <scope>NUCLEOTIDE SEQUENCE [LARGE SCALE GENOMIC DNA]</scope>
    <source>
        <strain evidence="5 6">CRXT-G-22</strain>
    </source>
</reference>
<dbReference type="Pfam" id="PF00400">
    <property type="entry name" value="WD40"/>
    <property type="match status" value="6"/>
</dbReference>
<feature type="repeat" description="WD" evidence="3">
    <location>
        <begin position="889"/>
        <end position="923"/>
    </location>
</feature>
<dbReference type="InterPro" id="IPR019775">
    <property type="entry name" value="WD40_repeat_CS"/>
</dbReference>
<dbReference type="RefSeq" id="WP_187747082.1">
    <property type="nucleotide sequence ID" value="NZ_CP060828.1"/>
</dbReference>
<dbReference type="InterPro" id="IPR036322">
    <property type="entry name" value="WD40_repeat_dom_sf"/>
</dbReference>
<evidence type="ECO:0000313" key="5">
    <source>
        <dbReference type="EMBL" id="QNP70063.1"/>
    </source>
</evidence>
<dbReference type="InterPro" id="IPR001680">
    <property type="entry name" value="WD40_rpt"/>
</dbReference>
<keyword evidence="6" id="KW-1185">Reference proteome</keyword>
<dbReference type="SUPFAM" id="SSF50998">
    <property type="entry name" value="Quinoprotein alcohol dehydrogenase-like"/>
    <property type="match status" value="1"/>
</dbReference>
<feature type="repeat" description="WD" evidence="3">
    <location>
        <begin position="928"/>
        <end position="961"/>
    </location>
</feature>
<evidence type="ECO:0000259" key="4">
    <source>
        <dbReference type="Pfam" id="PF20703"/>
    </source>
</evidence>
<dbReference type="InterPro" id="IPR011047">
    <property type="entry name" value="Quinoprotein_ADH-like_sf"/>
</dbReference>
<dbReference type="Gene3D" id="2.130.10.10">
    <property type="entry name" value="YVTN repeat-like/Quinoprotein amine dehydrogenase"/>
    <property type="match status" value="5"/>
</dbReference>
<feature type="domain" description="Novel STAND NTPase 1" evidence="4">
    <location>
        <begin position="52"/>
        <end position="494"/>
    </location>
</feature>
<feature type="repeat" description="WD" evidence="3">
    <location>
        <begin position="838"/>
        <end position="879"/>
    </location>
</feature>
<gene>
    <name evidence="5" type="ORF">IAG44_11790</name>
</gene>
<feature type="repeat" description="WD" evidence="3">
    <location>
        <begin position="1203"/>
        <end position="1228"/>
    </location>
</feature>
<evidence type="ECO:0000313" key="6">
    <source>
        <dbReference type="Proteomes" id="UP000516052"/>
    </source>
</evidence>
<dbReference type="PROSITE" id="PS50082">
    <property type="entry name" value="WD_REPEATS_2"/>
    <property type="match status" value="6"/>
</dbReference>
<evidence type="ECO:0000256" key="2">
    <source>
        <dbReference type="ARBA" id="ARBA00022737"/>
    </source>
</evidence>
<dbReference type="SUPFAM" id="SSF50978">
    <property type="entry name" value="WD40 repeat-like"/>
    <property type="match status" value="1"/>
</dbReference>
<evidence type="ECO:0000256" key="1">
    <source>
        <dbReference type="ARBA" id="ARBA00022574"/>
    </source>
</evidence>
<feature type="repeat" description="WD" evidence="3">
    <location>
        <begin position="1242"/>
        <end position="1282"/>
    </location>
</feature>
<dbReference type="KEGG" id="sroi:IAG44_11790"/>
<dbReference type="PROSITE" id="PS00678">
    <property type="entry name" value="WD_REPEATS_1"/>
    <property type="match status" value="2"/>
</dbReference>
<dbReference type="EMBL" id="CP060828">
    <property type="protein sequence ID" value="QNP70063.1"/>
    <property type="molecule type" value="Genomic_DNA"/>
</dbReference>
<dbReference type="Pfam" id="PF20703">
    <property type="entry name" value="nSTAND1"/>
    <property type="match status" value="1"/>
</dbReference>
<accession>A0A7H0IB97</accession>
<dbReference type="PROSITE" id="PS50294">
    <property type="entry name" value="WD_REPEATS_REGION"/>
    <property type="match status" value="4"/>
</dbReference>
<dbReference type="SMART" id="SM00320">
    <property type="entry name" value="WD40"/>
    <property type="match status" value="11"/>
</dbReference>
<keyword evidence="1 3" id="KW-0853">WD repeat</keyword>
<dbReference type="PANTHER" id="PTHR22847:SF637">
    <property type="entry name" value="WD REPEAT DOMAIN 5B"/>
    <property type="match status" value="1"/>
</dbReference>